<accession>A0AAD8FBU9</accession>
<dbReference type="EMBL" id="JASAOG010000047">
    <property type="protein sequence ID" value="KAK0058670.1"/>
    <property type="molecule type" value="Genomic_DNA"/>
</dbReference>
<evidence type="ECO:0000256" key="5">
    <source>
        <dbReference type="ARBA" id="ARBA00066585"/>
    </source>
</evidence>
<comment type="function">
    <text evidence="4">Catalyzes the second step in the biosynthesis of coenzyme A from vitamin B5, where cysteine is conjugated to 4'-phosphopantothenate to form 4-phosphopantothenoylcysteine. Has a preference for ATP over CTP as a cosubstrate.</text>
</comment>
<dbReference type="AlphaFoldDB" id="A0AAD8FBU9"/>
<dbReference type="GO" id="GO:0015937">
    <property type="term" value="P:coenzyme A biosynthetic process"/>
    <property type="evidence" value="ECO:0007669"/>
    <property type="project" value="UniProtKB-ARBA"/>
</dbReference>
<comment type="catalytic activity">
    <reaction evidence="3">
        <text>(R)-4'-phosphopantothenate + L-cysteine + CTP = N-[(R)-4-phosphopantothenoyl]-L-cysteine + CMP + diphosphate + H(+)</text>
        <dbReference type="Rhea" id="RHEA:19397"/>
        <dbReference type="ChEBI" id="CHEBI:10986"/>
        <dbReference type="ChEBI" id="CHEBI:15378"/>
        <dbReference type="ChEBI" id="CHEBI:33019"/>
        <dbReference type="ChEBI" id="CHEBI:35235"/>
        <dbReference type="ChEBI" id="CHEBI:37563"/>
        <dbReference type="ChEBI" id="CHEBI:59458"/>
        <dbReference type="ChEBI" id="CHEBI:60377"/>
    </reaction>
    <physiologicalReaction direction="left-to-right" evidence="3">
        <dbReference type="Rhea" id="RHEA:19398"/>
    </physiologicalReaction>
</comment>
<dbReference type="PANTHER" id="PTHR12290">
    <property type="entry name" value="CORNICHON-RELATED"/>
    <property type="match status" value="1"/>
</dbReference>
<proteinExistence type="inferred from homology"/>
<organism evidence="9 10">
    <name type="scientific">Biomphalaria pfeifferi</name>
    <name type="common">Bloodfluke planorb</name>
    <name type="synonym">Freshwater snail</name>
    <dbReference type="NCBI Taxonomy" id="112525"/>
    <lineage>
        <taxon>Eukaryota</taxon>
        <taxon>Metazoa</taxon>
        <taxon>Spiralia</taxon>
        <taxon>Lophotrochozoa</taxon>
        <taxon>Mollusca</taxon>
        <taxon>Gastropoda</taxon>
        <taxon>Heterobranchia</taxon>
        <taxon>Euthyneura</taxon>
        <taxon>Panpulmonata</taxon>
        <taxon>Hygrophila</taxon>
        <taxon>Lymnaeoidea</taxon>
        <taxon>Planorbidae</taxon>
        <taxon>Biomphalaria</taxon>
    </lineage>
</organism>
<gene>
    <name evidence="9" type="ORF">Bpfe_011975</name>
</gene>
<reference evidence="9" key="2">
    <citation type="submission" date="2023-04" db="EMBL/GenBank/DDBJ databases">
        <authorList>
            <person name="Bu L."/>
            <person name="Lu L."/>
            <person name="Laidemitt M.R."/>
            <person name="Zhang S.M."/>
            <person name="Mutuku M."/>
            <person name="Mkoji G."/>
            <person name="Steinauer M."/>
            <person name="Loker E.S."/>
        </authorList>
    </citation>
    <scope>NUCLEOTIDE SEQUENCE</scope>
    <source>
        <strain evidence="9">KasaAsao</strain>
        <tissue evidence="9">Whole Snail</tissue>
    </source>
</reference>
<comment type="caution">
    <text evidence="9">The sequence shown here is derived from an EMBL/GenBank/DDBJ whole genome shotgun (WGS) entry which is preliminary data.</text>
</comment>
<evidence type="ECO:0000256" key="1">
    <source>
        <dbReference type="ARBA" id="ARBA00005703"/>
    </source>
</evidence>
<dbReference type="Proteomes" id="UP001233172">
    <property type="component" value="Unassembled WGS sequence"/>
</dbReference>
<evidence type="ECO:0000259" key="8">
    <source>
        <dbReference type="Pfam" id="PF04127"/>
    </source>
</evidence>
<evidence type="ECO:0000256" key="6">
    <source>
        <dbReference type="ARBA" id="ARBA00068949"/>
    </source>
</evidence>
<keyword evidence="9" id="KW-0436">Ligase</keyword>
<dbReference type="GO" id="GO:0004632">
    <property type="term" value="F:phosphopantothenate--cysteine ligase activity"/>
    <property type="evidence" value="ECO:0007669"/>
    <property type="project" value="UniProtKB-ARBA"/>
</dbReference>
<feature type="domain" description="DNA/pantothenate metabolism flavoprotein C-terminal" evidence="8">
    <location>
        <begin position="175"/>
        <end position="285"/>
    </location>
</feature>
<keyword evidence="10" id="KW-1185">Reference proteome</keyword>
<dbReference type="EC" id="6.3.2.51" evidence="5"/>
<comment type="catalytic activity">
    <reaction evidence="2">
        <text>(R)-4'-phosphopantothenate + L-cysteine + ATP = N-[(R)-4-phosphopantothenoyl]-L-cysteine + AMP + diphosphate + H(+)</text>
        <dbReference type="Rhea" id="RHEA:25156"/>
        <dbReference type="ChEBI" id="CHEBI:10986"/>
        <dbReference type="ChEBI" id="CHEBI:15378"/>
        <dbReference type="ChEBI" id="CHEBI:30616"/>
        <dbReference type="ChEBI" id="CHEBI:33019"/>
        <dbReference type="ChEBI" id="CHEBI:35235"/>
        <dbReference type="ChEBI" id="CHEBI:59458"/>
        <dbReference type="ChEBI" id="CHEBI:456215"/>
        <dbReference type="EC" id="6.3.2.51"/>
    </reaction>
    <physiologicalReaction direction="left-to-right" evidence="2">
        <dbReference type="Rhea" id="RHEA:25157"/>
    </physiologicalReaction>
</comment>
<dbReference type="Gene3D" id="3.40.50.10300">
    <property type="entry name" value="CoaB-like"/>
    <property type="match status" value="1"/>
</dbReference>
<evidence type="ECO:0000313" key="9">
    <source>
        <dbReference type="EMBL" id="KAK0058670.1"/>
    </source>
</evidence>
<protein>
    <recommendedName>
        <fullName evidence="6">Phosphopantothenate--cysteine ligase</fullName>
        <ecNumber evidence="5">6.3.2.51</ecNumber>
    </recommendedName>
    <alternativeName>
        <fullName evidence="7">Phosphopantothenoylcysteine synthetase</fullName>
    </alternativeName>
</protein>
<name>A0AAD8FBU9_BIOPF</name>
<dbReference type="Pfam" id="PF04127">
    <property type="entry name" value="DFP"/>
    <property type="match status" value="1"/>
</dbReference>
<dbReference type="InterPro" id="IPR035929">
    <property type="entry name" value="CoaB-like_sf"/>
</dbReference>
<evidence type="ECO:0000256" key="2">
    <source>
        <dbReference type="ARBA" id="ARBA00051127"/>
    </source>
</evidence>
<reference evidence="9" key="1">
    <citation type="journal article" date="2023" name="PLoS Negl. Trop. Dis.">
        <title>A genome sequence for Biomphalaria pfeifferi, the major vector snail for the human-infecting parasite Schistosoma mansoni.</title>
        <authorList>
            <person name="Bu L."/>
            <person name="Lu L."/>
            <person name="Laidemitt M.R."/>
            <person name="Zhang S.M."/>
            <person name="Mutuku M."/>
            <person name="Mkoji G."/>
            <person name="Steinauer M."/>
            <person name="Loker E.S."/>
        </authorList>
    </citation>
    <scope>NUCLEOTIDE SEQUENCE</scope>
    <source>
        <strain evidence="9">KasaAsao</strain>
    </source>
</reference>
<evidence type="ECO:0000256" key="4">
    <source>
        <dbReference type="ARBA" id="ARBA00060296"/>
    </source>
</evidence>
<sequence length="313" mass="35730">MANTNSTDTDDFNFFHDLSPPDSYETKKDKLNQFANTHVLLRNRIVLVTSGGTTVPLESRTVRFIDNFSIGTRGATSAEYFLKQGYAVIFLHRQRSLLPFYQRVEKNILDILIFSDEDENDIKVSRTHAKKLAPFLKDYQTFKDTGMLCMVEFTTLSDYLYLLRAACEAISVCGNKGMIYLAAAVSDFYIPKGLMPEHKIQSSDGALQLSLEMTPKMLKPLVKDWVPKAFIISFKLETNHEILIEKAKKALATYKHQMVIANLLDTRKKEVYIVTKETEERVQLTEEELAAGREIEQPIIDKLVAYHTDLLLS</sequence>
<comment type="similarity">
    <text evidence="1">Belongs to the PPC synthetase family.</text>
</comment>
<evidence type="ECO:0000256" key="7">
    <source>
        <dbReference type="ARBA" id="ARBA00080986"/>
    </source>
</evidence>
<evidence type="ECO:0000256" key="3">
    <source>
        <dbReference type="ARBA" id="ARBA00052332"/>
    </source>
</evidence>
<dbReference type="SUPFAM" id="SSF102645">
    <property type="entry name" value="CoaB-like"/>
    <property type="match status" value="1"/>
</dbReference>
<dbReference type="InterPro" id="IPR007085">
    <property type="entry name" value="DNA/pantothenate-metab_flavo_C"/>
</dbReference>
<evidence type="ECO:0000313" key="10">
    <source>
        <dbReference type="Proteomes" id="UP001233172"/>
    </source>
</evidence>
<dbReference type="FunFam" id="3.40.50.10300:FF:000002">
    <property type="entry name" value="Phosphopantothenate--cysteine ligase 2"/>
    <property type="match status" value="1"/>
</dbReference>